<accession>A0ABT5GIM5</accession>
<reference evidence="3 4" key="1">
    <citation type="submission" date="2022-11" db="EMBL/GenBank/DDBJ databases">
        <title>Anaerobic phenanthrene biodegradation by a DNRA strain PheN6.</title>
        <authorList>
            <person name="Zhang Z."/>
        </authorList>
    </citation>
    <scope>NUCLEOTIDE SEQUENCE [LARGE SCALE GENOMIC DNA]</scope>
    <source>
        <strain evidence="3 4">PheN6</strain>
    </source>
</reference>
<feature type="domain" description="DUF4332" evidence="2">
    <location>
        <begin position="182"/>
        <end position="292"/>
    </location>
</feature>
<feature type="coiled-coil region" evidence="1">
    <location>
        <begin position="49"/>
        <end position="100"/>
    </location>
</feature>
<keyword evidence="4" id="KW-1185">Reference proteome</keyword>
<dbReference type="CDD" id="cd14686">
    <property type="entry name" value="bZIP"/>
    <property type="match status" value="1"/>
</dbReference>
<evidence type="ECO:0000313" key="4">
    <source>
        <dbReference type="Proteomes" id="UP001150259"/>
    </source>
</evidence>
<evidence type="ECO:0000256" key="1">
    <source>
        <dbReference type="SAM" id="Coils"/>
    </source>
</evidence>
<organism evidence="3 4">
    <name type="scientific">Intrasporangium calvum</name>
    <dbReference type="NCBI Taxonomy" id="53358"/>
    <lineage>
        <taxon>Bacteria</taxon>
        <taxon>Bacillati</taxon>
        <taxon>Actinomycetota</taxon>
        <taxon>Actinomycetes</taxon>
        <taxon>Micrococcales</taxon>
        <taxon>Intrasporangiaceae</taxon>
        <taxon>Intrasporangium</taxon>
    </lineage>
</organism>
<name>A0ABT5GIM5_9MICO</name>
<dbReference type="Proteomes" id="UP001150259">
    <property type="component" value="Unassembled WGS sequence"/>
</dbReference>
<proteinExistence type="predicted"/>
<dbReference type="RefSeq" id="WP_272462281.1">
    <property type="nucleotide sequence ID" value="NZ_JAPFQL010000040.1"/>
</dbReference>
<dbReference type="Pfam" id="PF14229">
    <property type="entry name" value="DUF4332"/>
    <property type="match status" value="1"/>
</dbReference>
<dbReference type="EMBL" id="JAPFQL010000040">
    <property type="protein sequence ID" value="MDC5697705.1"/>
    <property type="molecule type" value="Genomic_DNA"/>
</dbReference>
<protein>
    <submittedName>
        <fullName evidence="3">DUF4332 domain-containing protein</fullName>
    </submittedName>
</protein>
<dbReference type="InterPro" id="IPR025567">
    <property type="entry name" value="DUF4332"/>
</dbReference>
<comment type="caution">
    <text evidence="3">The sequence shown here is derived from an EMBL/GenBank/DDBJ whole genome shotgun (WGS) entry which is preliminary data.</text>
</comment>
<sequence>MSDDIEVPSRPSISGAILRAGTEVIRNDGVIGIFRPIDSLGDEDDRKLVEGLAAEVARLQKENEALRAEVAALRGEGRHYDELGTAIANATDQLQRQLAESDNGVTRFALREVQLDTKVGLDLDDLGNLRYRFPTPGAPEDASVGRLTLTIVPIPVEGAEAGAELRRSVPLEELPSVDARALRALTAAGLFRAGDLVSVGSRARVATELERRLGVERATLRTWLSEAELVTLPEATGKHVLVLRAAGFTSLAEVGAVSADDLVKRFDGAARKVRGAPPLDAGLAERWVAAAAAARRTS</sequence>
<keyword evidence="1" id="KW-0175">Coiled coil</keyword>
<evidence type="ECO:0000259" key="2">
    <source>
        <dbReference type="Pfam" id="PF14229"/>
    </source>
</evidence>
<gene>
    <name evidence="3" type="ORF">OO014_10575</name>
</gene>
<evidence type="ECO:0000313" key="3">
    <source>
        <dbReference type="EMBL" id="MDC5697705.1"/>
    </source>
</evidence>